<sequence length="250" mass="28670">MRYFIEIAYNGKNYFGWQRQPKQMSVQQVIEESLSTLLREDIKITGAGRTDAGVHAKQLFAHFDFEAINDTKALVFRINSFLPKDISVVNIFQVKDNAHARFDAVAREYEYVISLRKDPFSQDFAYQLNKIPDVDLMNKTSELLFNHIDFQCFSRSKTDVKTYNCVVSKARWELIDNKLTFTISADRFLRNMVRAIVGTLLDVGFGKTSAKDFQAILNSKNRSKAGASAPAHGLYLTKVKYPEEIFLPIE</sequence>
<evidence type="ECO:0000256" key="4">
    <source>
        <dbReference type="HAMAP-Rule" id="MF_00171"/>
    </source>
</evidence>
<reference evidence="9" key="1">
    <citation type="submission" date="2021-09" db="EMBL/GenBank/DDBJ databases">
        <title>Genome of Aequorivita sp. strain F64183.</title>
        <authorList>
            <person name="Wang Y."/>
        </authorList>
    </citation>
    <scope>NUCLEOTIDE SEQUENCE</scope>
    <source>
        <strain evidence="9">F64183</strain>
    </source>
</reference>
<evidence type="ECO:0000259" key="8">
    <source>
        <dbReference type="Pfam" id="PF01416"/>
    </source>
</evidence>
<evidence type="ECO:0000256" key="1">
    <source>
        <dbReference type="ARBA" id="ARBA00009375"/>
    </source>
</evidence>
<dbReference type="InterPro" id="IPR001406">
    <property type="entry name" value="PsdUridine_synth_TruA"/>
</dbReference>
<dbReference type="Proteomes" id="UP001139462">
    <property type="component" value="Unassembled WGS sequence"/>
</dbReference>
<comment type="subunit">
    <text evidence="4">Homodimer.</text>
</comment>
<evidence type="ECO:0000313" key="10">
    <source>
        <dbReference type="Proteomes" id="UP001139462"/>
    </source>
</evidence>
<accession>A0A9X1U3K7</accession>
<evidence type="ECO:0000256" key="6">
    <source>
        <dbReference type="PIRSR" id="PIRSR001430-2"/>
    </source>
</evidence>
<dbReference type="CDD" id="cd02570">
    <property type="entry name" value="PseudoU_synth_EcTruA"/>
    <property type="match status" value="1"/>
</dbReference>
<dbReference type="Gene3D" id="3.30.70.660">
    <property type="entry name" value="Pseudouridine synthase I, catalytic domain, C-terminal subdomain"/>
    <property type="match status" value="1"/>
</dbReference>
<dbReference type="SUPFAM" id="SSF55120">
    <property type="entry name" value="Pseudouridine synthase"/>
    <property type="match status" value="1"/>
</dbReference>
<proteinExistence type="inferred from homology"/>
<comment type="function">
    <text evidence="4">Formation of pseudouridine at positions 38, 39 and 40 in the anticodon stem and loop of transfer RNAs.</text>
</comment>
<evidence type="ECO:0000256" key="7">
    <source>
        <dbReference type="RuleBase" id="RU003792"/>
    </source>
</evidence>
<feature type="domain" description="Pseudouridine synthase I TruA alpha/beta" evidence="8">
    <location>
        <begin position="8"/>
        <end position="103"/>
    </location>
</feature>
<evidence type="ECO:0000256" key="3">
    <source>
        <dbReference type="ARBA" id="ARBA00023235"/>
    </source>
</evidence>
<gene>
    <name evidence="4 9" type="primary">truA</name>
    <name evidence="9" type="ORF">K8344_07060</name>
</gene>
<evidence type="ECO:0000256" key="5">
    <source>
        <dbReference type="PIRSR" id="PIRSR001430-1"/>
    </source>
</evidence>
<dbReference type="Pfam" id="PF01416">
    <property type="entry name" value="PseudoU_synth_1"/>
    <property type="match status" value="2"/>
</dbReference>
<dbReference type="Gene3D" id="3.30.70.580">
    <property type="entry name" value="Pseudouridine synthase I, catalytic domain, N-terminal subdomain"/>
    <property type="match status" value="1"/>
</dbReference>
<dbReference type="GO" id="GO:0031119">
    <property type="term" value="P:tRNA pseudouridine synthesis"/>
    <property type="evidence" value="ECO:0007669"/>
    <property type="project" value="UniProtKB-UniRule"/>
</dbReference>
<feature type="binding site" evidence="4 6">
    <location>
        <position position="109"/>
    </location>
    <ligand>
        <name>substrate</name>
    </ligand>
</feature>
<dbReference type="NCBIfam" id="TIGR00071">
    <property type="entry name" value="hisT_truA"/>
    <property type="match status" value="1"/>
</dbReference>
<dbReference type="PANTHER" id="PTHR11142:SF0">
    <property type="entry name" value="TRNA PSEUDOURIDINE SYNTHASE-LIKE 1"/>
    <property type="match status" value="1"/>
</dbReference>
<dbReference type="PIRSF" id="PIRSF001430">
    <property type="entry name" value="tRNA_psdUrid_synth"/>
    <property type="match status" value="1"/>
</dbReference>
<dbReference type="EMBL" id="JAIRBB010000004">
    <property type="protein sequence ID" value="MCG2430874.1"/>
    <property type="molecule type" value="Genomic_DNA"/>
</dbReference>
<dbReference type="HAMAP" id="MF_00171">
    <property type="entry name" value="TruA"/>
    <property type="match status" value="1"/>
</dbReference>
<feature type="active site" description="Nucleophile" evidence="4 5">
    <location>
        <position position="51"/>
    </location>
</feature>
<dbReference type="AlphaFoldDB" id="A0A9X1U3K7"/>
<dbReference type="GO" id="GO:0003723">
    <property type="term" value="F:RNA binding"/>
    <property type="evidence" value="ECO:0007669"/>
    <property type="project" value="InterPro"/>
</dbReference>
<dbReference type="FunFam" id="3.30.70.580:FF:000001">
    <property type="entry name" value="tRNA pseudouridine synthase A"/>
    <property type="match status" value="1"/>
</dbReference>
<keyword evidence="2 4" id="KW-0819">tRNA processing</keyword>
<feature type="domain" description="Pseudouridine synthase I TruA alpha/beta" evidence="8">
    <location>
        <begin position="149"/>
        <end position="242"/>
    </location>
</feature>
<name>A0A9X1U3K7_9FLAO</name>
<dbReference type="InterPro" id="IPR020094">
    <property type="entry name" value="TruA/RsuA/RluB/E/F_N"/>
</dbReference>
<dbReference type="EC" id="5.4.99.12" evidence="4"/>
<evidence type="ECO:0000256" key="2">
    <source>
        <dbReference type="ARBA" id="ARBA00022694"/>
    </source>
</evidence>
<keyword evidence="10" id="KW-1185">Reference proteome</keyword>
<evidence type="ECO:0000313" key="9">
    <source>
        <dbReference type="EMBL" id="MCG2430874.1"/>
    </source>
</evidence>
<dbReference type="InterPro" id="IPR020103">
    <property type="entry name" value="PsdUridine_synth_cat_dom_sf"/>
</dbReference>
<comment type="caution">
    <text evidence="9">The sequence shown here is derived from an EMBL/GenBank/DDBJ whole genome shotgun (WGS) entry which is preliminary data.</text>
</comment>
<dbReference type="PANTHER" id="PTHR11142">
    <property type="entry name" value="PSEUDOURIDYLATE SYNTHASE"/>
    <property type="match status" value="1"/>
</dbReference>
<dbReference type="GO" id="GO:0160147">
    <property type="term" value="F:tRNA pseudouridine(38-40) synthase activity"/>
    <property type="evidence" value="ECO:0007669"/>
    <property type="project" value="UniProtKB-EC"/>
</dbReference>
<keyword evidence="3 4" id="KW-0413">Isomerase</keyword>
<comment type="caution">
    <text evidence="4">Lacks conserved residue(s) required for the propagation of feature annotation.</text>
</comment>
<organism evidence="9 10">
    <name type="scientific">Aequorivita xiaoshiensis</name>
    <dbReference type="NCBI Taxonomy" id="2874476"/>
    <lineage>
        <taxon>Bacteria</taxon>
        <taxon>Pseudomonadati</taxon>
        <taxon>Bacteroidota</taxon>
        <taxon>Flavobacteriia</taxon>
        <taxon>Flavobacteriales</taxon>
        <taxon>Flavobacteriaceae</taxon>
        <taxon>Aequorivita</taxon>
    </lineage>
</organism>
<dbReference type="InterPro" id="IPR020095">
    <property type="entry name" value="PsdUridine_synth_TruA_C"/>
</dbReference>
<comment type="catalytic activity">
    <reaction evidence="4 7">
        <text>uridine(38/39/40) in tRNA = pseudouridine(38/39/40) in tRNA</text>
        <dbReference type="Rhea" id="RHEA:22376"/>
        <dbReference type="Rhea" id="RHEA-COMP:10085"/>
        <dbReference type="Rhea" id="RHEA-COMP:10087"/>
        <dbReference type="ChEBI" id="CHEBI:65314"/>
        <dbReference type="ChEBI" id="CHEBI:65315"/>
        <dbReference type="EC" id="5.4.99.12"/>
    </reaction>
</comment>
<protein>
    <recommendedName>
        <fullName evidence="4">tRNA pseudouridine synthase A</fullName>
        <ecNumber evidence="4">5.4.99.12</ecNumber>
    </recommendedName>
    <alternativeName>
        <fullName evidence="4">tRNA pseudouridine(38-40) synthase</fullName>
    </alternativeName>
    <alternativeName>
        <fullName evidence="4">tRNA pseudouridylate synthase I</fullName>
    </alternativeName>
    <alternativeName>
        <fullName evidence="4">tRNA-uridine isomerase I</fullName>
    </alternativeName>
</protein>
<dbReference type="InterPro" id="IPR020097">
    <property type="entry name" value="PsdUridine_synth_TruA_a/b_dom"/>
</dbReference>
<comment type="similarity">
    <text evidence="1 4 7">Belongs to the tRNA pseudouridine synthase TruA family.</text>
</comment>
<dbReference type="RefSeq" id="WP_237608036.1">
    <property type="nucleotide sequence ID" value="NZ_JAIRBB010000004.1"/>
</dbReference>